<dbReference type="InterPro" id="IPR006067">
    <property type="entry name" value="NO2/SO3_Rdtase_4Fe4S_dom"/>
</dbReference>
<dbReference type="InterPro" id="IPR006066">
    <property type="entry name" value="NO2/SO3_Rdtase_FeS/sirohaem_BS"/>
</dbReference>
<dbReference type="InterPro" id="IPR036136">
    <property type="entry name" value="Nit/Sulf_reduc_fer-like_dom_sf"/>
</dbReference>
<evidence type="ECO:0000256" key="18">
    <source>
        <dbReference type="ARBA" id="ARBA00051413"/>
    </source>
</evidence>
<feature type="compositionally biased region" description="Basic and acidic residues" evidence="21">
    <location>
        <begin position="423"/>
        <end position="448"/>
    </location>
</feature>
<dbReference type="AlphaFoldDB" id="A0A2T2P1C7"/>
<comment type="cofactor">
    <cofactor evidence="2">
        <name>[4Fe-4S] cluster</name>
        <dbReference type="ChEBI" id="CHEBI:49883"/>
    </cofactor>
</comment>
<keyword evidence="14" id="KW-0411">Iron-sulfur</keyword>
<dbReference type="InterPro" id="IPR036188">
    <property type="entry name" value="FAD/NAD-bd_sf"/>
</dbReference>
<comment type="cofactor">
    <cofactor evidence="3">
        <name>FAD</name>
        <dbReference type="ChEBI" id="CHEBI:57692"/>
    </cofactor>
</comment>
<dbReference type="SUPFAM" id="SSF55124">
    <property type="entry name" value="Nitrite/Sulfite reductase N-terminal domain-like"/>
    <property type="match status" value="1"/>
</dbReference>
<comment type="cofactor">
    <cofactor evidence="16">
        <name>[2Fe-2S] cluster</name>
        <dbReference type="ChEBI" id="CHEBI:190135"/>
    </cofactor>
</comment>
<keyword evidence="12" id="KW-0560">Oxidoreductase</keyword>
<dbReference type="PANTHER" id="PTHR43809">
    <property type="entry name" value="NITRITE REDUCTASE (NADH) LARGE SUBUNIT"/>
    <property type="match status" value="1"/>
</dbReference>
<dbReference type="PRINTS" id="PR00397">
    <property type="entry name" value="SIROHAEM"/>
</dbReference>
<comment type="catalytic activity">
    <reaction evidence="18">
        <text>NH4(+) + 3 NADP(+) + 2 H2O = nitrite + 3 NADPH + 5 H(+)</text>
        <dbReference type="Rhea" id="RHEA:24632"/>
        <dbReference type="ChEBI" id="CHEBI:15377"/>
        <dbReference type="ChEBI" id="CHEBI:15378"/>
        <dbReference type="ChEBI" id="CHEBI:16301"/>
        <dbReference type="ChEBI" id="CHEBI:28938"/>
        <dbReference type="ChEBI" id="CHEBI:57783"/>
        <dbReference type="ChEBI" id="CHEBI:58349"/>
        <dbReference type="EC" id="1.7.1.4"/>
    </reaction>
</comment>
<evidence type="ECO:0000313" key="24">
    <source>
        <dbReference type="Proteomes" id="UP000240883"/>
    </source>
</evidence>
<dbReference type="Pfam" id="PF07992">
    <property type="entry name" value="Pyr_redox_2"/>
    <property type="match status" value="1"/>
</dbReference>
<feature type="region of interest" description="Disordered" evidence="21">
    <location>
        <begin position="423"/>
        <end position="452"/>
    </location>
</feature>
<dbReference type="Gene3D" id="3.30.413.10">
    <property type="entry name" value="Sulfite Reductase Hemoprotein, domain 1"/>
    <property type="match status" value="1"/>
</dbReference>
<dbReference type="InterPro" id="IPR012748">
    <property type="entry name" value="Rieske-like_NirD"/>
</dbReference>
<keyword evidence="15" id="KW-0534">Nitrate assimilation</keyword>
<keyword evidence="7" id="KW-0349">Heme</keyword>
<evidence type="ECO:0000256" key="14">
    <source>
        <dbReference type="ARBA" id="ARBA00023014"/>
    </source>
</evidence>
<dbReference type="PROSITE" id="PS51296">
    <property type="entry name" value="RIESKE"/>
    <property type="match status" value="1"/>
</dbReference>
<dbReference type="SUPFAM" id="SSF50022">
    <property type="entry name" value="ISP domain"/>
    <property type="match status" value="1"/>
</dbReference>
<protein>
    <recommendedName>
        <fullName evidence="20">Nitrite reductase [NAD(P)H]</fullName>
        <ecNumber evidence="19">1.7.1.4</ecNumber>
    </recommendedName>
</protein>
<name>A0A2T2P1C7_CORCC</name>
<accession>A0A2T2P1C7</accession>
<feature type="compositionally biased region" description="Polar residues" evidence="21">
    <location>
        <begin position="18"/>
        <end position="34"/>
    </location>
</feature>
<organism evidence="23 24">
    <name type="scientific">Corynespora cassiicola Philippines</name>
    <dbReference type="NCBI Taxonomy" id="1448308"/>
    <lineage>
        <taxon>Eukaryota</taxon>
        <taxon>Fungi</taxon>
        <taxon>Dikarya</taxon>
        <taxon>Ascomycota</taxon>
        <taxon>Pezizomycotina</taxon>
        <taxon>Dothideomycetes</taxon>
        <taxon>Pleosporomycetidae</taxon>
        <taxon>Pleosporales</taxon>
        <taxon>Corynesporascaceae</taxon>
        <taxon>Corynespora</taxon>
    </lineage>
</organism>
<dbReference type="Pfam" id="PF01077">
    <property type="entry name" value="NIR_SIR"/>
    <property type="match status" value="1"/>
</dbReference>
<dbReference type="CDD" id="cd19944">
    <property type="entry name" value="NirB_Fer2_BFD-like_2"/>
    <property type="match status" value="1"/>
</dbReference>
<evidence type="ECO:0000256" key="4">
    <source>
        <dbReference type="ARBA" id="ARBA00005096"/>
    </source>
</evidence>
<dbReference type="Proteomes" id="UP000240883">
    <property type="component" value="Unassembled WGS sequence"/>
</dbReference>
<keyword evidence="24" id="KW-1185">Reference proteome</keyword>
<comment type="similarity">
    <text evidence="5">Belongs to the nitrite and sulfite reductase 4Fe-4S domain family.</text>
</comment>
<dbReference type="SUPFAM" id="SSF56014">
    <property type="entry name" value="Nitrite and sulphite reductase 4Fe-4S domain-like"/>
    <property type="match status" value="1"/>
</dbReference>
<reference evidence="23 24" key="1">
    <citation type="journal article" date="2018" name="Front. Microbiol.">
        <title>Genome-Wide Analysis of Corynespora cassiicola Leaf Fall Disease Putative Effectors.</title>
        <authorList>
            <person name="Lopez D."/>
            <person name="Ribeiro S."/>
            <person name="Label P."/>
            <person name="Fumanal B."/>
            <person name="Venisse J.S."/>
            <person name="Kohler A."/>
            <person name="de Oliveira R.R."/>
            <person name="Labutti K."/>
            <person name="Lipzen A."/>
            <person name="Lail K."/>
            <person name="Bauer D."/>
            <person name="Ohm R.A."/>
            <person name="Barry K.W."/>
            <person name="Spatafora J."/>
            <person name="Grigoriev I.V."/>
            <person name="Martin F.M."/>
            <person name="Pujade-Renaud V."/>
        </authorList>
    </citation>
    <scope>NUCLEOTIDE SEQUENCE [LARGE SCALE GENOMIC DNA]</scope>
    <source>
        <strain evidence="23 24">Philippines</strain>
    </source>
</reference>
<dbReference type="InterPro" id="IPR005117">
    <property type="entry name" value="NiRdtase/SiRdtase_haem-b_fer"/>
</dbReference>
<keyword evidence="11" id="KW-0274">FAD</keyword>
<dbReference type="EC" id="1.7.1.4" evidence="19"/>
<dbReference type="InterPro" id="IPR052034">
    <property type="entry name" value="NasD-like"/>
</dbReference>
<evidence type="ECO:0000256" key="15">
    <source>
        <dbReference type="ARBA" id="ARBA00023063"/>
    </source>
</evidence>
<dbReference type="OrthoDB" id="432169at2759"/>
<evidence type="ECO:0000256" key="7">
    <source>
        <dbReference type="ARBA" id="ARBA00022617"/>
    </source>
</evidence>
<dbReference type="GO" id="GO:0051537">
    <property type="term" value="F:2 iron, 2 sulfur cluster binding"/>
    <property type="evidence" value="ECO:0007669"/>
    <property type="project" value="UniProtKB-KW"/>
</dbReference>
<evidence type="ECO:0000256" key="6">
    <source>
        <dbReference type="ARBA" id="ARBA00022485"/>
    </source>
</evidence>
<dbReference type="UniPathway" id="UPA00653"/>
<evidence type="ECO:0000256" key="12">
    <source>
        <dbReference type="ARBA" id="ARBA00023002"/>
    </source>
</evidence>
<proteinExistence type="inferred from homology"/>
<dbReference type="GO" id="GO:0008942">
    <property type="term" value="F:nitrite reductase [NAD(P)H] activity"/>
    <property type="evidence" value="ECO:0007669"/>
    <property type="project" value="UniProtKB-EC"/>
</dbReference>
<evidence type="ECO:0000256" key="21">
    <source>
        <dbReference type="SAM" id="MobiDB-lite"/>
    </source>
</evidence>
<dbReference type="InterPro" id="IPR045854">
    <property type="entry name" value="NO2/SO3_Rdtase_4Fe4S_sf"/>
</dbReference>
<dbReference type="InterPro" id="IPR041854">
    <property type="entry name" value="BFD-like_2Fe2S-bd_dom_sf"/>
</dbReference>
<dbReference type="EMBL" id="KZ678131">
    <property type="protein sequence ID" value="PSN71490.1"/>
    <property type="molecule type" value="Genomic_DNA"/>
</dbReference>
<dbReference type="GO" id="GO:0015980">
    <property type="term" value="P:energy derivation by oxidation of organic compounds"/>
    <property type="evidence" value="ECO:0007669"/>
    <property type="project" value="UniProtKB-ARBA"/>
</dbReference>
<dbReference type="GO" id="GO:0020037">
    <property type="term" value="F:heme binding"/>
    <property type="evidence" value="ECO:0007669"/>
    <property type="project" value="InterPro"/>
</dbReference>
<dbReference type="PRINTS" id="PR00469">
    <property type="entry name" value="PNDRDTASEII"/>
</dbReference>
<dbReference type="Gene3D" id="1.10.10.1100">
    <property type="entry name" value="BFD-like [2Fe-2S]-binding domain"/>
    <property type="match status" value="1"/>
</dbReference>
<evidence type="ECO:0000256" key="5">
    <source>
        <dbReference type="ARBA" id="ARBA00010429"/>
    </source>
</evidence>
<feature type="region of interest" description="Disordered" evidence="21">
    <location>
        <begin position="1"/>
        <end position="34"/>
    </location>
</feature>
<evidence type="ECO:0000256" key="11">
    <source>
        <dbReference type="ARBA" id="ARBA00022827"/>
    </source>
</evidence>
<dbReference type="SUPFAM" id="SSF51905">
    <property type="entry name" value="FAD/NAD(P)-binding domain"/>
    <property type="match status" value="2"/>
</dbReference>
<evidence type="ECO:0000256" key="9">
    <source>
        <dbReference type="ARBA" id="ARBA00022714"/>
    </source>
</evidence>
<dbReference type="Pfam" id="PF03460">
    <property type="entry name" value="NIR_SIR_ferr"/>
    <property type="match status" value="1"/>
</dbReference>
<dbReference type="PANTHER" id="PTHR43809:SF1">
    <property type="entry name" value="NITRITE REDUCTASE (NADH) LARGE SUBUNIT"/>
    <property type="match status" value="1"/>
</dbReference>
<comment type="pathway">
    <text evidence="4">Nitrogen metabolism; nitrate reduction (assimilation).</text>
</comment>
<dbReference type="InterPro" id="IPR036922">
    <property type="entry name" value="Rieske_2Fe-2S_sf"/>
</dbReference>
<dbReference type="GO" id="GO:0051539">
    <property type="term" value="F:4 iron, 4 sulfur cluster binding"/>
    <property type="evidence" value="ECO:0007669"/>
    <property type="project" value="UniProtKB-KW"/>
</dbReference>
<evidence type="ECO:0000313" key="23">
    <source>
        <dbReference type="EMBL" id="PSN71490.1"/>
    </source>
</evidence>
<dbReference type="GO" id="GO:0046872">
    <property type="term" value="F:metal ion binding"/>
    <property type="evidence" value="ECO:0007669"/>
    <property type="project" value="UniProtKB-KW"/>
</dbReference>
<evidence type="ECO:0000256" key="8">
    <source>
        <dbReference type="ARBA" id="ARBA00022630"/>
    </source>
</evidence>
<keyword evidence="6" id="KW-0004">4Fe-4S</keyword>
<dbReference type="InterPro" id="IPR023753">
    <property type="entry name" value="FAD/NAD-binding_dom"/>
</dbReference>
<dbReference type="PROSITE" id="PS00365">
    <property type="entry name" value="NIR_SIR"/>
    <property type="match status" value="1"/>
</dbReference>
<dbReference type="STRING" id="1448308.A0A2T2P1C7"/>
<keyword evidence="9" id="KW-0001">2Fe-2S</keyword>
<comment type="catalytic activity">
    <reaction evidence="17">
        <text>NH4(+) + 3 NAD(+) + 2 H2O = nitrite + 3 NADH + 5 H(+)</text>
        <dbReference type="Rhea" id="RHEA:24628"/>
        <dbReference type="ChEBI" id="CHEBI:15377"/>
        <dbReference type="ChEBI" id="CHEBI:15378"/>
        <dbReference type="ChEBI" id="CHEBI:16301"/>
        <dbReference type="ChEBI" id="CHEBI:28938"/>
        <dbReference type="ChEBI" id="CHEBI:57540"/>
        <dbReference type="ChEBI" id="CHEBI:57945"/>
        <dbReference type="EC" id="1.7.1.4"/>
    </reaction>
</comment>
<evidence type="ECO:0000256" key="17">
    <source>
        <dbReference type="ARBA" id="ARBA00050114"/>
    </source>
</evidence>
<keyword evidence="10" id="KW-0479">Metal-binding</keyword>
<dbReference type="Pfam" id="PF13806">
    <property type="entry name" value="Rieske_2"/>
    <property type="match status" value="1"/>
</dbReference>
<evidence type="ECO:0000256" key="19">
    <source>
        <dbReference type="ARBA" id="ARBA00066907"/>
    </source>
</evidence>
<evidence type="ECO:0000256" key="20">
    <source>
        <dbReference type="ARBA" id="ARBA00070300"/>
    </source>
</evidence>
<dbReference type="CDD" id="cd03529">
    <property type="entry name" value="Rieske_NirD"/>
    <property type="match status" value="1"/>
</dbReference>
<keyword evidence="13" id="KW-0408">Iron</keyword>
<evidence type="ECO:0000256" key="16">
    <source>
        <dbReference type="ARBA" id="ARBA00034078"/>
    </source>
</evidence>
<dbReference type="FunFam" id="3.30.413.10:FF:000007">
    <property type="entry name" value="Nitrite reductase [NAD(P)H] large subunit"/>
    <property type="match status" value="1"/>
</dbReference>
<dbReference type="NCBIfam" id="TIGR02378">
    <property type="entry name" value="nirD_assim_sml"/>
    <property type="match status" value="1"/>
</dbReference>
<dbReference type="Gene3D" id="3.90.480.20">
    <property type="match status" value="1"/>
</dbReference>
<comment type="cofactor">
    <cofactor evidence="1">
        <name>siroheme</name>
        <dbReference type="ChEBI" id="CHEBI:60052"/>
    </cofactor>
</comment>
<dbReference type="PRINTS" id="PR00368">
    <property type="entry name" value="FADPNR"/>
</dbReference>
<dbReference type="InterPro" id="IPR017941">
    <property type="entry name" value="Rieske_2Fe-2S"/>
</dbReference>
<evidence type="ECO:0000259" key="22">
    <source>
        <dbReference type="PROSITE" id="PS51296"/>
    </source>
</evidence>
<keyword evidence="8" id="KW-0285">Flavoprotein</keyword>
<dbReference type="Pfam" id="PF04324">
    <property type="entry name" value="Fer2_BFD"/>
    <property type="match status" value="1"/>
</dbReference>
<dbReference type="Gene3D" id="2.102.10.10">
    <property type="entry name" value="Rieske [2Fe-2S] iron-sulphur domain"/>
    <property type="match status" value="1"/>
</dbReference>
<dbReference type="FunFam" id="1.10.10.1100:FF:000002">
    <property type="entry name" value="Nitrite reductase large subunit"/>
    <property type="match status" value="1"/>
</dbReference>
<dbReference type="Gene3D" id="3.50.50.60">
    <property type="entry name" value="FAD/NAD(P)-binding domain"/>
    <property type="match status" value="2"/>
</dbReference>
<evidence type="ECO:0000256" key="3">
    <source>
        <dbReference type="ARBA" id="ARBA00001974"/>
    </source>
</evidence>
<evidence type="ECO:0000256" key="2">
    <source>
        <dbReference type="ARBA" id="ARBA00001966"/>
    </source>
</evidence>
<sequence>MSAEEPLPILTPGLEPTSGDSYSPPTNFWDSTSKTADMSNAKWNDAEANKLPEKVEELTLNGELPKDTKRKRVVVVGLGMVGIAFIEKLMKLDVRRREYDIVVIGEEPHLAYNRVGLTSFFQHREVENLYLNPREWYSSMPEGSLNYHLNTLVTEIHSQDKVVKTSSGETVPYDILVLATGSDALLPRHTPGHDAKGVFVYRTIEDLQRLIEFSSTRKGTTGAVVGGGLLGLEAAHAMMDLQEFGQVKLIERNRWVLSRQLDSDAGGMVVEQVRQMGLDVMLSKRVGKILTDEENFVKGVIFEDGEEMDCSCICFAIGIKARDELARKSGIRCADRGGGIVVAPDLSTSVPDIYAIGECASWENQTFGLIAPGVEMADVLAFNLTQAKAHSLRKFKRPDLSTKLKLLGVEVASFGDFFADRDGPKDMPGRQRAAKKEGVNGTMEKVKSLTDGPPAPPVKALTYKDPFQQVYKKYLFTMDGKYLLGGMMIGDTKDYIKLVPMVKNQKQLEIPPSELIIGAQKGDDDGDDLDDDTQICSCHNVTKGDVVKSVKEGTCKSIGDVKSCTKAGTGCGGCMPLVQTIFNKTMSSMGQEVKNHLCPHFEYSRADLFNIVYVKGLKEFADVMKECGREPDSVGCEACKPAIGSIISSLFNKHLLDDPRRGLQETNDKFLANIQRNGTFSVVPRVAGGEITPEKLIIIGTVAKKFNLYCKITGGQRIDMFGARKQDLLAIWQELIDGGMESGHAYAKSLRTVKSCVGTTWCRFGIGDSVGMAVRLEERYKSIRGPHKIKGGVSGCVRECAEAQNKDFGLIATEKGFNIFVGGNGGAKPRHSELLAKDVPPDDVIPILDRYLSFYIRTADKLQRTARWIENLPGGIKYLQEVILEDKLGICADLEKQMNQLVESYFCEWTEVLKSPSRRALFSQFANTQENINDTIEPTKERDQERPSYWPKESVKEDFRGHKWSELSWQPLVKSEEFRDIPTGDSKAIKRGDTQLAVFKVKGKWYCTQQMCPHKRAFVLSDGLIGDDVKNNKLWVSCPLHKRNYELGGENAGKCGNDDEVNIATFPIEARDDGWVYVKLPSVEELDSVLGTEKFKVKKSETTDPFDSLDKKLKIQHAKGRKGTVVSHLENGLGEKGKANMILAGGERGAGGLDW</sequence>
<dbReference type="InterPro" id="IPR007419">
    <property type="entry name" value="BFD-like_2Fe2S-bd_dom"/>
</dbReference>
<evidence type="ECO:0000256" key="10">
    <source>
        <dbReference type="ARBA" id="ARBA00022723"/>
    </source>
</evidence>
<dbReference type="GO" id="GO:0042128">
    <property type="term" value="P:nitrate assimilation"/>
    <property type="evidence" value="ECO:0007669"/>
    <property type="project" value="UniProtKB-UniPathway"/>
</dbReference>
<gene>
    <name evidence="23" type="ORF">BS50DRAFT_283847</name>
</gene>
<evidence type="ECO:0000256" key="13">
    <source>
        <dbReference type="ARBA" id="ARBA00023004"/>
    </source>
</evidence>
<feature type="domain" description="Rieske" evidence="22">
    <location>
        <begin position="969"/>
        <end position="1077"/>
    </location>
</feature>
<evidence type="ECO:0000256" key="1">
    <source>
        <dbReference type="ARBA" id="ARBA00001929"/>
    </source>
</evidence>